<evidence type="ECO:0008006" key="4">
    <source>
        <dbReference type="Google" id="ProtNLM"/>
    </source>
</evidence>
<feature type="transmembrane region" description="Helical" evidence="1">
    <location>
        <begin position="50"/>
        <end position="76"/>
    </location>
</feature>
<name>A0AAE1SU49_9SOLA</name>
<dbReference type="AlphaFoldDB" id="A0AAE1SU49"/>
<organism evidence="2 3">
    <name type="scientific">Anisodus tanguticus</name>
    <dbReference type="NCBI Taxonomy" id="243964"/>
    <lineage>
        <taxon>Eukaryota</taxon>
        <taxon>Viridiplantae</taxon>
        <taxon>Streptophyta</taxon>
        <taxon>Embryophyta</taxon>
        <taxon>Tracheophyta</taxon>
        <taxon>Spermatophyta</taxon>
        <taxon>Magnoliopsida</taxon>
        <taxon>eudicotyledons</taxon>
        <taxon>Gunneridae</taxon>
        <taxon>Pentapetalae</taxon>
        <taxon>asterids</taxon>
        <taxon>lamiids</taxon>
        <taxon>Solanales</taxon>
        <taxon>Solanaceae</taxon>
        <taxon>Solanoideae</taxon>
        <taxon>Hyoscyameae</taxon>
        <taxon>Anisodus</taxon>
    </lineage>
</organism>
<keyword evidence="1" id="KW-0472">Membrane</keyword>
<comment type="caution">
    <text evidence="2">The sequence shown here is derived from an EMBL/GenBank/DDBJ whole genome shotgun (WGS) entry which is preliminary data.</text>
</comment>
<gene>
    <name evidence="2" type="ORF">RND71_003185</name>
</gene>
<protein>
    <recommendedName>
        <fullName evidence="4">PRA1 family protein</fullName>
    </recommendedName>
</protein>
<dbReference type="EMBL" id="JAVYJV010000002">
    <property type="protein sequence ID" value="KAK4376889.1"/>
    <property type="molecule type" value="Genomic_DNA"/>
</dbReference>
<keyword evidence="1" id="KW-0812">Transmembrane</keyword>
<dbReference type="InterPro" id="IPR040256">
    <property type="entry name" value="At4g02000-like"/>
</dbReference>
<evidence type="ECO:0000313" key="3">
    <source>
        <dbReference type="Proteomes" id="UP001291623"/>
    </source>
</evidence>
<evidence type="ECO:0000313" key="2">
    <source>
        <dbReference type="EMBL" id="KAK4376889.1"/>
    </source>
</evidence>
<keyword evidence="1" id="KW-1133">Transmembrane helix</keyword>
<dbReference type="Proteomes" id="UP001291623">
    <property type="component" value="Unassembled WGS sequence"/>
</dbReference>
<accession>A0AAE1SU49</accession>
<dbReference type="PANTHER" id="PTHR31286">
    <property type="entry name" value="GLYCINE-RICH CELL WALL STRUCTURAL PROTEIN 1.8-LIKE"/>
    <property type="match status" value="1"/>
</dbReference>
<dbReference type="PANTHER" id="PTHR31286:SF104">
    <property type="entry name" value="PEROXIDASE"/>
    <property type="match status" value="1"/>
</dbReference>
<proteinExistence type="predicted"/>
<keyword evidence="3" id="KW-1185">Reference proteome</keyword>
<sequence>MSSSKPSDPSTASCTPNTMEKVLADGVPRKLAILRSTLFLSFVNYTGLTIVGYVGVALGVISLALGVISLGVALGVKNQQLKQELPPNLFARDVILSIASAVGRPIVVDKATHDRTRPGTARVKVEVELLRELQQRMRLQCKFEDTGRVKNRLRFSYDLLL</sequence>
<reference evidence="2" key="1">
    <citation type="submission" date="2023-12" db="EMBL/GenBank/DDBJ databases">
        <title>Genome assembly of Anisodus tanguticus.</title>
        <authorList>
            <person name="Wang Y.-J."/>
        </authorList>
    </citation>
    <scope>NUCLEOTIDE SEQUENCE</scope>
    <source>
        <strain evidence="2">KB-2021</strain>
        <tissue evidence="2">Leaf</tissue>
    </source>
</reference>
<evidence type="ECO:0000256" key="1">
    <source>
        <dbReference type="SAM" id="Phobius"/>
    </source>
</evidence>